<dbReference type="Proteomes" id="UP000093482">
    <property type="component" value="Unassembled WGS sequence"/>
</dbReference>
<dbReference type="GO" id="GO:0030488">
    <property type="term" value="P:tRNA methylation"/>
    <property type="evidence" value="ECO:0007669"/>
    <property type="project" value="TreeGrafter"/>
</dbReference>
<dbReference type="Gene3D" id="3.40.50.150">
    <property type="entry name" value="Vaccinia Virus protein VP39"/>
    <property type="match status" value="1"/>
</dbReference>
<evidence type="ECO:0000259" key="1">
    <source>
        <dbReference type="Pfam" id="PF01170"/>
    </source>
</evidence>
<feature type="domain" description="Ribosomal RNA large subunit methyltransferase K/L-like methyltransferase" evidence="1">
    <location>
        <begin position="152"/>
        <end position="250"/>
    </location>
</feature>
<dbReference type="InterPro" id="IPR029063">
    <property type="entry name" value="SAM-dependent_MTases_sf"/>
</dbReference>
<protein>
    <recommendedName>
        <fullName evidence="1">Ribosomal RNA large subunit methyltransferase K/L-like methyltransferase domain-containing protein</fullName>
    </recommendedName>
</protein>
<keyword evidence="3" id="KW-1185">Reference proteome</keyword>
<name>A0A1C0YZ89_9BACL</name>
<dbReference type="InterPro" id="IPR000241">
    <property type="entry name" value="RlmKL-like_Mtase"/>
</dbReference>
<dbReference type="SUPFAM" id="SSF53335">
    <property type="entry name" value="S-adenosyl-L-methionine-dependent methyltransferases"/>
    <property type="match status" value="1"/>
</dbReference>
<comment type="caution">
    <text evidence="2">The sequence shown here is derived from an EMBL/GenBank/DDBJ whole genome shotgun (WGS) entry which is preliminary data.</text>
</comment>
<dbReference type="GO" id="GO:0016423">
    <property type="term" value="F:tRNA (guanine) methyltransferase activity"/>
    <property type="evidence" value="ECO:0007669"/>
    <property type="project" value="TreeGrafter"/>
</dbReference>
<proteinExistence type="predicted"/>
<dbReference type="RefSeq" id="WP_066462369.1">
    <property type="nucleotide sequence ID" value="NZ_MATO01000015.1"/>
</dbReference>
<gene>
    <name evidence="2" type="ORF">A6K76_06500</name>
</gene>
<dbReference type="OrthoDB" id="9791556at2"/>
<dbReference type="PANTHER" id="PTHR14911:SF13">
    <property type="entry name" value="TRNA (GUANINE(6)-N2)-METHYLTRANSFERASE THUMP3"/>
    <property type="match status" value="1"/>
</dbReference>
<dbReference type="EMBL" id="MATO01000015">
    <property type="protein sequence ID" value="OCS92528.1"/>
    <property type="molecule type" value="Genomic_DNA"/>
</dbReference>
<accession>A0A1C0YZ89</accession>
<dbReference type="Pfam" id="PF01170">
    <property type="entry name" value="UPF0020"/>
    <property type="match status" value="1"/>
</dbReference>
<sequence length="311" mass="34814">MTNFLYVYTWQVDEYELVQLEQRSFFSTSSGASYVLSDIDVAINRSPFIKTKLKVLASGETLDDIVPFAEQLTYQGETFRVLSLNSAALGDEPKQPFPERQLAERTLGNVIPGEPDLKHADCVFGIVKIDGVWHFGALEQTEPMWLKHQVKPHSYSTALGTRLARALVNIAAPRPEGVTIIDPCCGIGTVLVEALSMDIPILGRDMNWFVAQGSRKNIAHFGYEGTVELGPIEDVTEHYDVAIIDMPYNLFTSASYEEQYAIVKEARRIADRAVFVAIEPMDDMFKEAGFTIVDKANVPKGYFLRLVYVCE</sequence>
<evidence type="ECO:0000313" key="3">
    <source>
        <dbReference type="Proteomes" id="UP000093482"/>
    </source>
</evidence>
<dbReference type="CDD" id="cd02440">
    <property type="entry name" value="AdoMet_MTases"/>
    <property type="match status" value="1"/>
</dbReference>
<reference evidence="2 3" key="1">
    <citation type="submission" date="2016-07" db="EMBL/GenBank/DDBJ databases">
        <title>Caryophanon latum genome sequencing.</title>
        <authorList>
            <person name="Verma A."/>
            <person name="Pal Y."/>
            <person name="Krishnamurthi S."/>
        </authorList>
    </citation>
    <scope>NUCLEOTIDE SEQUENCE [LARGE SCALE GENOMIC DNA]</scope>
    <source>
        <strain evidence="2 3">DSM 14151</strain>
    </source>
</reference>
<organism evidence="2 3">
    <name type="scientific">Caryophanon latum</name>
    <dbReference type="NCBI Taxonomy" id="33977"/>
    <lineage>
        <taxon>Bacteria</taxon>
        <taxon>Bacillati</taxon>
        <taxon>Bacillota</taxon>
        <taxon>Bacilli</taxon>
        <taxon>Bacillales</taxon>
        <taxon>Caryophanaceae</taxon>
        <taxon>Caryophanon</taxon>
    </lineage>
</organism>
<dbReference type="AlphaFoldDB" id="A0A1C0YZ89"/>
<evidence type="ECO:0000313" key="2">
    <source>
        <dbReference type="EMBL" id="OCS92528.1"/>
    </source>
</evidence>
<dbReference type="PANTHER" id="PTHR14911">
    <property type="entry name" value="THUMP DOMAIN-CONTAINING"/>
    <property type="match status" value="1"/>
</dbReference>